<proteinExistence type="predicted"/>
<name>A0ABR2BD28_9ROSI</name>
<keyword evidence="2" id="KW-1185">Reference proteome</keyword>
<gene>
    <name evidence="1" type="ORF">V6N12_073804</name>
</gene>
<reference evidence="1 2" key="1">
    <citation type="journal article" date="2024" name="G3 (Bethesda)">
        <title>Genome assembly of Hibiscus sabdariffa L. provides insights into metabolisms of medicinal natural products.</title>
        <authorList>
            <person name="Kim T."/>
        </authorList>
    </citation>
    <scope>NUCLEOTIDE SEQUENCE [LARGE SCALE GENOMIC DNA]</scope>
    <source>
        <strain evidence="1">TK-2024</strain>
        <tissue evidence="1">Old leaves</tissue>
    </source>
</reference>
<sequence>MISVQARHSRHRDILSQTVDSAGHEALACAAVGWGMGVQPAGLLPGFPRVQQMQGIGSSTSSVSQLTVSALS</sequence>
<evidence type="ECO:0000313" key="2">
    <source>
        <dbReference type="Proteomes" id="UP001472677"/>
    </source>
</evidence>
<dbReference type="Proteomes" id="UP001472677">
    <property type="component" value="Unassembled WGS sequence"/>
</dbReference>
<comment type="caution">
    <text evidence="1">The sequence shown here is derived from an EMBL/GenBank/DDBJ whole genome shotgun (WGS) entry which is preliminary data.</text>
</comment>
<organism evidence="1 2">
    <name type="scientific">Hibiscus sabdariffa</name>
    <name type="common">roselle</name>
    <dbReference type="NCBI Taxonomy" id="183260"/>
    <lineage>
        <taxon>Eukaryota</taxon>
        <taxon>Viridiplantae</taxon>
        <taxon>Streptophyta</taxon>
        <taxon>Embryophyta</taxon>
        <taxon>Tracheophyta</taxon>
        <taxon>Spermatophyta</taxon>
        <taxon>Magnoliopsida</taxon>
        <taxon>eudicotyledons</taxon>
        <taxon>Gunneridae</taxon>
        <taxon>Pentapetalae</taxon>
        <taxon>rosids</taxon>
        <taxon>malvids</taxon>
        <taxon>Malvales</taxon>
        <taxon>Malvaceae</taxon>
        <taxon>Malvoideae</taxon>
        <taxon>Hibiscus</taxon>
    </lineage>
</organism>
<accession>A0ABR2BD28</accession>
<evidence type="ECO:0000313" key="1">
    <source>
        <dbReference type="EMBL" id="KAK8505040.1"/>
    </source>
</evidence>
<dbReference type="EMBL" id="JBBPBM010000131">
    <property type="protein sequence ID" value="KAK8505040.1"/>
    <property type="molecule type" value="Genomic_DNA"/>
</dbReference>
<protein>
    <submittedName>
        <fullName evidence="1">Uncharacterized protein</fullName>
    </submittedName>
</protein>